<evidence type="ECO:0000256" key="1">
    <source>
        <dbReference type="ARBA" id="ARBA00006432"/>
    </source>
</evidence>
<accession>A0A7T4QYU2</accession>
<dbReference type="RefSeq" id="WP_198568792.1">
    <property type="nucleotide sequence ID" value="NZ_CP066167.1"/>
</dbReference>
<gene>
    <name evidence="5" type="ORF">I6N98_13060</name>
</gene>
<feature type="domain" description="AMP-dependent synthetase/ligase" evidence="3">
    <location>
        <begin position="39"/>
        <end position="391"/>
    </location>
</feature>
<dbReference type="KEGG" id="snan:I6N98_13060"/>
<dbReference type="Proteomes" id="UP000596063">
    <property type="component" value="Chromosome"/>
</dbReference>
<proteinExistence type="inferred from homology"/>
<dbReference type="Gene3D" id="3.30.300.30">
    <property type="match status" value="1"/>
</dbReference>
<evidence type="ECO:0000259" key="4">
    <source>
        <dbReference type="Pfam" id="PF13193"/>
    </source>
</evidence>
<evidence type="ECO:0000256" key="2">
    <source>
        <dbReference type="ARBA" id="ARBA00022598"/>
    </source>
</evidence>
<dbReference type="PANTHER" id="PTHR43201:SF5">
    <property type="entry name" value="MEDIUM-CHAIN ACYL-COA LIGASE ACSF2, MITOCHONDRIAL"/>
    <property type="match status" value="1"/>
</dbReference>
<keyword evidence="2" id="KW-0436">Ligase</keyword>
<dbReference type="InterPro" id="IPR000873">
    <property type="entry name" value="AMP-dep_synth/lig_dom"/>
</dbReference>
<organism evidence="5 6">
    <name type="scientific">Spongiibacter nanhainus</name>
    <dbReference type="NCBI Taxonomy" id="2794344"/>
    <lineage>
        <taxon>Bacteria</taxon>
        <taxon>Pseudomonadati</taxon>
        <taxon>Pseudomonadota</taxon>
        <taxon>Gammaproteobacteria</taxon>
        <taxon>Cellvibrionales</taxon>
        <taxon>Spongiibacteraceae</taxon>
        <taxon>Spongiibacter</taxon>
    </lineage>
</organism>
<dbReference type="AlphaFoldDB" id="A0A7T4QYU2"/>
<dbReference type="SUPFAM" id="SSF56801">
    <property type="entry name" value="Acetyl-CoA synthetase-like"/>
    <property type="match status" value="1"/>
</dbReference>
<dbReference type="Pfam" id="PF00501">
    <property type="entry name" value="AMP-binding"/>
    <property type="match status" value="1"/>
</dbReference>
<evidence type="ECO:0000259" key="3">
    <source>
        <dbReference type="Pfam" id="PF00501"/>
    </source>
</evidence>
<dbReference type="EMBL" id="CP066167">
    <property type="protein sequence ID" value="QQD17290.1"/>
    <property type="molecule type" value="Genomic_DNA"/>
</dbReference>
<protein>
    <submittedName>
        <fullName evidence="5">AMP-binding protein</fullName>
    </submittedName>
</protein>
<reference evidence="5 6" key="1">
    <citation type="submission" date="2020-12" db="EMBL/GenBank/DDBJ databases">
        <authorList>
            <person name="Shan Y."/>
        </authorList>
    </citation>
    <scope>NUCLEOTIDE SEQUENCE [LARGE SCALE GENOMIC DNA]</scope>
    <source>
        <strain evidence="6">csc3.9</strain>
    </source>
</reference>
<comment type="similarity">
    <text evidence="1">Belongs to the ATP-dependent AMP-binding enzyme family.</text>
</comment>
<dbReference type="FunFam" id="3.30.300.30:FF:000008">
    <property type="entry name" value="2,3-dihydroxybenzoate-AMP ligase"/>
    <property type="match status" value="1"/>
</dbReference>
<keyword evidence="6" id="KW-1185">Reference proteome</keyword>
<dbReference type="InterPro" id="IPR020845">
    <property type="entry name" value="AMP-binding_CS"/>
</dbReference>
<evidence type="ECO:0000313" key="5">
    <source>
        <dbReference type="EMBL" id="QQD17290.1"/>
    </source>
</evidence>
<feature type="domain" description="AMP-binding enzyme C-terminal" evidence="4">
    <location>
        <begin position="442"/>
        <end position="518"/>
    </location>
</feature>
<dbReference type="GO" id="GO:0031956">
    <property type="term" value="F:medium-chain fatty acid-CoA ligase activity"/>
    <property type="evidence" value="ECO:0007669"/>
    <property type="project" value="TreeGrafter"/>
</dbReference>
<dbReference type="PANTHER" id="PTHR43201">
    <property type="entry name" value="ACYL-COA SYNTHETASE"/>
    <property type="match status" value="1"/>
</dbReference>
<dbReference type="Gene3D" id="3.40.50.12780">
    <property type="entry name" value="N-terminal domain of ligase-like"/>
    <property type="match status" value="1"/>
</dbReference>
<evidence type="ECO:0000313" key="6">
    <source>
        <dbReference type="Proteomes" id="UP000596063"/>
    </source>
</evidence>
<dbReference type="InterPro" id="IPR025110">
    <property type="entry name" value="AMP-bd_C"/>
</dbReference>
<dbReference type="PROSITE" id="PS00455">
    <property type="entry name" value="AMP_BINDING"/>
    <property type="match status" value="1"/>
</dbReference>
<sequence length="531" mass="58127">MSLQRRTIDGHSRRWDADLADDAYRQGQWVKDTLAEQLARTAAEAPNTVLVVDDQRQLSAADLYKHASGLARTLASRYSPGSVVSFMLPNWHEAAIIYLGATMAGMVAHPVLPSLREHDLAFMLKDVDSRIIFIPQQFRGQAHAEMLASIVKTLPSPPDVVVVRGDGSQHESHTDLLDAHPPGELPALDSDAVRMIMYTSGTTGRPKGVMHSHNSIHALIQQLGQHWLIEPGDSFLVASPISHIGGSIYAFEIPILLGATAVLMERWDASDAVNTLATRRCTHFAGATPFLSQLLDAAQQAGTRLPDLKVFICGGASVPPTLIREAREYFQQARVTRVYGSTEVPVMSVGVVEPYDVHYASETDGRPGIANLELSDRGEVLAKGPQMLVGYHHAEDEEGAFDERGFFRTGDLARWIDGDYLVIAGRLKDIIIRHGENIAPKEIEDLLIKHPAIADIAIVGLPDQRTGERACAVIVAAPQEAPGLEDIRDYLNELGVAKFKIPEQVALWEALPKNDAGKVLKHQIRATLLEQ</sequence>
<dbReference type="InterPro" id="IPR042099">
    <property type="entry name" value="ANL_N_sf"/>
</dbReference>
<dbReference type="Pfam" id="PF13193">
    <property type="entry name" value="AMP-binding_C"/>
    <property type="match status" value="1"/>
</dbReference>
<dbReference type="InterPro" id="IPR045851">
    <property type="entry name" value="AMP-bd_C_sf"/>
</dbReference>
<dbReference type="GO" id="GO:0006631">
    <property type="term" value="P:fatty acid metabolic process"/>
    <property type="evidence" value="ECO:0007669"/>
    <property type="project" value="TreeGrafter"/>
</dbReference>
<name>A0A7T4QYU2_9GAMM</name>